<dbReference type="AlphaFoldDB" id="A0A1V0TW68"/>
<dbReference type="GO" id="GO:0030288">
    <property type="term" value="C:outer membrane-bounded periplasmic space"/>
    <property type="evidence" value="ECO:0007669"/>
    <property type="project" value="TreeGrafter"/>
</dbReference>
<dbReference type="SUPFAM" id="SSF53850">
    <property type="entry name" value="Periplasmic binding protein-like II"/>
    <property type="match status" value="1"/>
</dbReference>
<reference evidence="6 7" key="1">
    <citation type="submission" date="2017-04" db="EMBL/GenBank/DDBJ databases">
        <title>Complete Genome Sequence of Streptomyces gilvosporeus F607, a Capable Producer of Natamycin.</title>
        <authorList>
            <person name="Zong G."/>
            <person name="Zhong C."/>
            <person name="Fu J."/>
            <person name="Qin R."/>
            <person name="Cao G."/>
        </authorList>
    </citation>
    <scope>NUCLEOTIDE SEQUENCE [LARGE SCALE GENOMIC DNA]</scope>
    <source>
        <strain evidence="6 7">F607</strain>
    </source>
</reference>
<evidence type="ECO:0000313" key="6">
    <source>
        <dbReference type="EMBL" id="ARF56922.1"/>
    </source>
</evidence>
<feature type="region of interest" description="Disordered" evidence="4">
    <location>
        <begin position="1"/>
        <end position="44"/>
    </location>
</feature>
<keyword evidence="2" id="KW-0813">Transport</keyword>
<protein>
    <recommendedName>
        <fullName evidence="5">Solute-binding protein family 3/N-terminal domain-containing protein</fullName>
    </recommendedName>
</protein>
<accession>A0A1V0TW68</accession>
<organism evidence="6 7">
    <name type="scientific">Streptomyces gilvosporeus</name>
    <dbReference type="NCBI Taxonomy" id="553510"/>
    <lineage>
        <taxon>Bacteria</taxon>
        <taxon>Bacillati</taxon>
        <taxon>Actinomycetota</taxon>
        <taxon>Actinomycetes</taxon>
        <taxon>Kitasatosporales</taxon>
        <taxon>Streptomycetaceae</taxon>
        <taxon>Streptomyces</taxon>
    </lineage>
</organism>
<comment type="similarity">
    <text evidence="1">Belongs to the bacterial solute-binding protein 3 family.</text>
</comment>
<feature type="compositionally biased region" description="Low complexity" evidence="4">
    <location>
        <begin position="34"/>
        <end position="44"/>
    </location>
</feature>
<dbReference type="STRING" id="553510.B1H19_24575"/>
<proteinExistence type="inferred from homology"/>
<evidence type="ECO:0000256" key="1">
    <source>
        <dbReference type="ARBA" id="ARBA00010333"/>
    </source>
</evidence>
<evidence type="ECO:0000313" key="7">
    <source>
        <dbReference type="Proteomes" id="UP000192726"/>
    </source>
</evidence>
<dbReference type="Gene3D" id="3.40.190.10">
    <property type="entry name" value="Periplasmic binding protein-like II"/>
    <property type="match status" value="2"/>
</dbReference>
<gene>
    <name evidence="6" type="ORF">B1H19_24575</name>
</gene>
<feature type="domain" description="Solute-binding protein family 3/N-terminal" evidence="5">
    <location>
        <begin position="79"/>
        <end position="298"/>
    </location>
</feature>
<dbReference type="GO" id="GO:0006865">
    <property type="term" value="P:amino acid transport"/>
    <property type="evidence" value="ECO:0007669"/>
    <property type="project" value="TreeGrafter"/>
</dbReference>
<feature type="compositionally biased region" description="Low complexity" evidence="4">
    <location>
        <begin position="1"/>
        <end position="26"/>
    </location>
</feature>
<evidence type="ECO:0000256" key="4">
    <source>
        <dbReference type="SAM" id="MobiDB-lite"/>
    </source>
</evidence>
<dbReference type="OrthoDB" id="3229768at2"/>
<dbReference type="GO" id="GO:0005576">
    <property type="term" value="C:extracellular region"/>
    <property type="evidence" value="ECO:0007669"/>
    <property type="project" value="TreeGrafter"/>
</dbReference>
<dbReference type="InterPro" id="IPR001638">
    <property type="entry name" value="Solute-binding_3/MltF_N"/>
</dbReference>
<dbReference type="SMART" id="SM00062">
    <property type="entry name" value="PBPb"/>
    <property type="match status" value="1"/>
</dbReference>
<dbReference type="Pfam" id="PF00497">
    <property type="entry name" value="SBP_bac_3"/>
    <property type="match status" value="1"/>
</dbReference>
<dbReference type="InterPro" id="IPR051455">
    <property type="entry name" value="Bact_solute-bind_prot3"/>
</dbReference>
<evidence type="ECO:0000256" key="3">
    <source>
        <dbReference type="ARBA" id="ARBA00022729"/>
    </source>
</evidence>
<dbReference type="Proteomes" id="UP000192726">
    <property type="component" value="Chromosome"/>
</dbReference>
<evidence type="ECO:0000256" key="2">
    <source>
        <dbReference type="ARBA" id="ARBA00022448"/>
    </source>
</evidence>
<name>A0A1V0TW68_9ACTN</name>
<dbReference type="PANTHER" id="PTHR30085:SF6">
    <property type="entry name" value="ABC TRANSPORTER GLUTAMINE-BINDING PROTEIN GLNH"/>
    <property type="match status" value="1"/>
</dbReference>
<sequence length="330" mass="36010">MTVRITRTTRSTRTTETARSTRSTNTIRPVRPFGPGIAAGSAGPGRRPALAAGALLALLALAATACGADQPPSLFADGTVQVGTKNDQPGTAVVRNYKFSGFDTDVARQVLKAVGAKPDFGIVPSEDRRAVLTDKTKDLVVATYSITVDRMKDLDFVGPYATTYQGLMVRKRDNRIKKPDDVVGKRVCTWPGTTAATILESPRYNRIQVYEEPDASTCINDLKVKKTADAVSIDQMILYGFTQENPDLKVVPDITYGSANQYGIAMAKGHRQDCLKLRDALRNYLGDNAWSQDFATSLPSIPKADATWETDFKPRLETVDSLSCRDRPQT</sequence>
<keyword evidence="3" id="KW-0732">Signal</keyword>
<keyword evidence="7" id="KW-1185">Reference proteome</keyword>
<evidence type="ECO:0000259" key="5">
    <source>
        <dbReference type="SMART" id="SM00062"/>
    </source>
</evidence>
<dbReference type="KEGG" id="sgv:B1H19_24575"/>
<dbReference type="PANTHER" id="PTHR30085">
    <property type="entry name" value="AMINO ACID ABC TRANSPORTER PERMEASE"/>
    <property type="match status" value="1"/>
</dbReference>
<dbReference type="RefSeq" id="WP_083106942.1">
    <property type="nucleotide sequence ID" value="NZ_CP020569.1"/>
</dbReference>
<dbReference type="EMBL" id="CP020569">
    <property type="protein sequence ID" value="ARF56922.1"/>
    <property type="molecule type" value="Genomic_DNA"/>
</dbReference>